<dbReference type="InterPro" id="IPR036890">
    <property type="entry name" value="HATPase_C_sf"/>
</dbReference>
<evidence type="ECO:0000256" key="1">
    <source>
        <dbReference type="SAM" id="Phobius"/>
    </source>
</evidence>
<dbReference type="Gene3D" id="1.10.287.130">
    <property type="match status" value="1"/>
</dbReference>
<dbReference type="Gene3D" id="3.30.565.10">
    <property type="entry name" value="Histidine kinase-like ATPase, C-terminal domain"/>
    <property type="match status" value="1"/>
</dbReference>
<dbReference type="RefSeq" id="WP_212142263.1">
    <property type="nucleotide sequence ID" value="NZ_JAGSSW010000007.1"/>
</dbReference>
<accession>A0ABS5HJA5</accession>
<feature type="domain" description="Histidine kinase" evidence="2">
    <location>
        <begin position="327"/>
        <end position="541"/>
    </location>
</feature>
<evidence type="ECO:0000259" key="2">
    <source>
        <dbReference type="PROSITE" id="PS50109"/>
    </source>
</evidence>
<gene>
    <name evidence="3" type="ORF">KDD93_07210</name>
</gene>
<keyword evidence="3" id="KW-0418">Kinase</keyword>
<dbReference type="SMART" id="SM00387">
    <property type="entry name" value="HATPase_c"/>
    <property type="match status" value="1"/>
</dbReference>
<feature type="transmembrane region" description="Helical" evidence="1">
    <location>
        <begin position="276"/>
        <end position="298"/>
    </location>
</feature>
<feature type="transmembrane region" description="Helical" evidence="1">
    <location>
        <begin position="12"/>
        <end position="30"/>
    </location>
</feature>
<dbReference type="GO" id="GO:0016301">
    <property type="term" value="F:kinase activity"/>
    <property type="evidence" value="ECO:0007669"/>
    <property type="project" value="UniProtKB-KW"/>
</dbReference>
<dbReference type="PROSITE" id="PS50109">
    <property type="entry name" value="HIS_KIN"/>
    <property type="match status" value="1"/>
</dbReference>
<keyword evidence="4" id="KW-1185">Reference proteome</keyword>
<dbReference type="SUPFAM" id="SSF55874">
    <property type="entry name" value="ATPase domain of HSP90 chaperone/DNA topoisomerase II/histidine kinase"/>
    <property type="match status" value="1"/>
</dbReference>
<sequence length="546" mass="62071">MKSINDNIKIYITIFIASVFVIMLGANAYMSAKNAMIELSNKNKISDSENIINMFSQWIDERLDSLVVASKLIERSGIVQDDESVQSFIRVLSEMSSEFDVVQFLVDGGGIWVNGDRVETKKSYSYISGLIWYVDTSTNLMPTVNFMPKHRMLEQGTLNFCVPNFYNGEFKAVLCGVVKAQSLFDNIKNFNLPSNSYSFIIANDGEILTPMSDEKLKQEIQKEFKEQFLKESITSINIGSNFISLAPIKHLNWYVGAGVDNKKESAQLLDRISKNAIILLLGFIALATFANLAHNFMYARINRRKNEYELLLVHKSRVGEIGELISGINHQIIQPINSLKLIISTLIMLKRENRLTNEKLESMLLNGKKSISLLADTTEIFKNFYNTNENISEFSIRRSVENLLTLMHTELSYANTSVTLNNTKDKNVRQMQNIIQQILIVLIHNAKDALVEKFKDDIKQRHIFLNIKFFNDQCFIDVIENGVGVDKNVKIFSAPKTTKKFGSGLGLYFSKKLANEKIGGDILLINPKNPTIFRLKFKTNLKDVDD</sequence>
<organism evidence="3 4">
    <name type="scientific">Campylobacter anatolicus</name>
    <dbReference type="NCBI Taxonomy" id="2829105"/>
    <lineage>
        <taxon>Bacteria</taxon>
        <taxon>Pseudomonadati</taxon>
        <taxon>Campylobacterota</taxon>
        <taxon>Epsilonproteobacteria</taxon>
        <taxon>Campylobacterales</taxon>
        <taxon>Campylobacteraceae</taxon>
        <taxon>Campylobacter</taxon>
    </lineage>
</organism>
<evidence type="ECO:0000313" key="4">
    <source>
        <dbReference type="Proteomes" id="UP000682951"/>
    </source>
</evidence>
<keyword evidence="1" id="KW-1133">Transmembrane helix</keyword>
<proteinExistence type="predicted"/>
<dbReference type="InterPro" id="IPR005467">
    <property type="entry name" value="His_kinase_dom"/>
</dbReference>
<dbReference type="InterPro" id="IPR003594">
    <property type="entry name" value="HATPase_dom"/>
</dbReference>
<reference evidence="3 4" key="1">
    <citation type="submission" date="2021-04" db="EMBL/GenBank/DDBJ databases">
        <title>Molecular and phenotypic characterization and identification of bacterial isolates recovered from the Anatolian ground squirrels (Spermophilus xanthoprymnus) and which have the potential to form a new species in the Campylobacter genus.</title>
        <authorList>
            <person name="Aydin F."/>
            <person name="Abay S."/>
            <person name="Kayman T."/>
            <person name="Karakaya E."/>
            <person name="Mustak H.K."/>
            <person name="Mustak I.B."/>
            <person name="Bilgin N."/>
            <person name="Duzler A."/>
            <person name="Sahin O."/>
            <person name="Guran O."/>
            <person name="Saticioglu I.B."/>
        </authorList>
    </citation>
    <scope>NUCLEOTIDE SEQUENCE [LARGE SCALE GENOMIC DNA]</scope>
    <source>
        <strain evidence="4">faydin-G24</strain>
    </source>
</reference>
<dbReference type="EMBL" id="JAGSSW010000007">
    <property type="protein sequence ID" value="MBR8464349.1"/>
    <property type="molecule type" value="Genomic_DNA"/>
</dbReference>
<keyword evidence="1" id="KW-0472">Membrane</keyword>
<keyword evidence="1" id="KW-0812">Transmembrane</keyword>
<comment type="caution">
    <text evidence="3">The sequence shown here is derived from an EMBL/GenBank/DDBJ whole genome shotgun (WGS) entry which is preliminary data.</text>
</comment>
<evidence type="ECO:0000313" key="3">
    <source>
        <dbReference type="EMBL" id="MBR8464349.1"/>
    </source>
</evidence>
<keyword evidence="3" id="KW-0808">Transferase</keyword>
<protein>
    <submittedName>
        <fullName evidence="3">Sensor histidine kinase</fullName>
    </submittedName>
</protein>
<dbReference type="Gene3D" id="3.30.450.20">
    <property type="entry name" value="PAS domain"/>
    <property type="match status" value="1"/>
</dbReference>
<dbReference type="Pfam" id="PF02518">
    <property type="entry name" value="HATPase_c"/>
    <property type="match status" value="1"/>
</dbReference>
<name>A0ABS5HJA5_9BACT</name>
<dbReference type="Proteomes" id="UP000682951">
    <property type="component" value="Unassembled WGS sequence"/>
</dbReference>